<dbReference type="InterPro" id="IPR050567">
    <property type="entry name" value="Mitochondrial_Carrier"/>
</dbReference>
<keyword evidence="7" id="KW-0496">Mitochondrion</keyword>
<keyword evidence="6" id="KW-1133">Transmembrane helix</keyword>
<comment type="caution">
    <text evidence="9">The sequence shown here is derived from an EMBL/GenBank/DDBJ whole genome shotgun (WGS) entry which is preliminary data.</text>
</comment>
<proteinExistence type="inferred from homology"/>
<protein>
    <submittedName>
        <fullName evidence="9">DgyrCDS3697</fullName>
    </submittedName>
</protein>
<keyword evidence="8" id="KW-0472">Membrane</keyword>
<comment type="similarity">
    <text evidence="2">Belongs to the mitochondrial carrier (TC 2.A.29) family.</text>
</comment>
<evidence type="ECO:0000313" key="10">
    <source>
        <dbReference type="Proteomes" id="UP000549394"/>
    </source>
</evidence>
<dbReference type="EMBL" id="CAJFCJ010000005">
    <property type="protein sequence ID" value="CAD5114646.1"/>
    <property type="molecule type" value="Genomic_DNA"/>
</dbReference>
<dbReference type="Gene3D" id="1.50.40.10">
    <property type="entry name" value="Mitochondrial carrier domain"/>
    <property type="match status" value="1"/>
</dbReference>
<keyword evidence="10" id="KW-1185">Reference proteome</keyword>
<accession>A0A7I8VEQ5</accession>
<keyword evidence="5" id="KW-0677">Repeat</keyword>
<keyword evidence="3" id="KW-0813">Transport</keyword>
<evidence type="ECO:0000256" key="4">
    <source>
        <dbReference type="ARBA" id="ARBA00022692"/>
    </source>
</evidence>
<dbReference type="InterPro" id="IPR023395">
    <property type="entry name" value="MCP_dom_sf"/>
</dbReference>
<organism evidence="9 10">
    <name type="scientific">Dimorphilus gyrociliatus</name>
    <dbReference type="NCBI Taxonomy" id="2664684"/>
    <lineage>
        <taxon>Eukaryota</taxon>
        <taxon>Metazoa</taxon>
        <taxon>Spiralia</taxon>
        <taxon>Lophotrochozoa</taxon>
        <taxon>Annelida</taxon>
        <taxon>Polychaeta</taxon>
        <taxon>Polychaeta incertae sedis</taxon>
        <taxon>Dinophilidae</taxon>
        <taxon>Dimorphilus</taxon>
    </lineage>
</organism>
<dbReference type="GO" id="GO:0031966">
    <property type="term" value="C:mitochondrial membrane"/>
    <property type="evidence" value="ECO:0007669"/>
    <property type="project" value="UniProtKB-SubCell"/>
</dbReference>
<reference evidence="9 10" key="1">
    <citation type="submission" date="2020-08" db="EMBL/GenBank/DDBJ databases">
        <authorList>
            <person name="Hejnol A."/>
        </authorList>
    </citation>
    <scope>NUCLEOTIDE SEQUENCE [LARGE SCALE GENOMIC DNA]</scope>
</reference>
<dbReference type="OrthoDB" id="193856at2759"/>
<evidence type="ECO:0000256" key="7">
    <source>
        <dbReference type="ARBA" id="ARBA00023128"/>
    </source>
</evidence>
<evidence type="ECO:0000313" key="9">
    <source>
        <dbReference type="EMBL" id="CAD5114646.1"/>
    </source>
</evidence>
<dbReference type="Pfam" id="PF00153">
    <property type="entry name" value="Mito_carr"/>
    <property type="match status" value="1"/>
</dbReference>
<evidence type="ECO:0000256" key="5">
    <source>
        <dbReference type="ARBA" id="ARBA00022737"/>
    </source>
</evidence>
<evidence type="ECO:0000256" key="8">
    <source>
        <dbReference type="ARBA" id="ARBA00023136"/>
    </source>
</evidence>
<evidence type="ECO:0000256" key="6">
    <source>
        <dbReference type="ARBA" id="ARBA00022989"/>
    </source>
</evidence>
<keyword evidence="4" id="KW-0812">Transmembrane</keyword>
<evidence type="ECO:0000256" key="2">
    <source>
        <dbReference type="ARBA" id="ARBA00006375"/>
    </source>
</evidence>
<gene>
    <name evidence="9" type="ORF">DGYR_LOCUS3473</name>
</gene>
<dbReference type="GO" id="GO:0022857">
    <property type="term" value="F:transmembrane transporter activity"/>
    <property type="evidence" value="ECO:0007669"/>
    <property type="project" value="TreeGrafter"/>
</dbReference>
<dbReference type="AlphaFoldDB" id="A0A7I8VEQ5"/>
<dbReference type="PANTHER" id="PTHR45624:SF10">
    <property type="entry name" value="SLC (SOLUTE CARRIER) HOMOLOG"/>
    <property type="match status" value="1"/>
</dbReference>
<dbReference type="PANTHER" id="PTHR45624">
    <property type="entry name" value="MITOCHONDRIAL BASIC AMINO ACIDS TRANSPORTER-RELATED"/>
    <property type="match status" value="1"/>
</dbReference>
<dbReference type="InterPro" id="IPR018108">
    <property type="entry name" value="MCP_transmembrane"/>
</dbReference>
<evidence type="ECO:0000256" key="1">
    <source>
        <dbReference type="ARBA" id="ARBA00004225"/>
    </source>
</evidence>
<evidence type="ECO:0000256" key="3">
    <source>
        <dbReference type="ARBA" id="ARBA00022448"/>
    </source>
</evidence>
<dbReference type="Proteomes" id="UP000549394">
    <property type="component" value="Unassembled WGS sequence"/>
</dbReference>
<comment type="subcellular location">
    <subcellularLocation>
        <location evidence="1">Mitochondrion membrane</location>
        <topology evidence="1">Multi-pass membrane protein</topology>
    </subcellularLocation>
</comment>
<dbReference type="SUPFAM" id="SSF103506">
    <property type="entry name" value="Mitochondrial carrier"/>
    <property type="match status" value="1"/>
</dbReference>
<sequence>MASINEYIAGAIGGSASLVVGHPLDTVKVQIQTQQFIGKPYSGNLKAIKSVLHSGLNFSTTTLTMIQDQGVAQLSVACPVDSIKVILQSQIDKSQG</sequence>
<name>A0A7I8VEQ5_9ANNE</name>